<dbReference type="Proteomes" id="UP001597102">
    <property type="component" value="Unassembled WGS sequence"/>
</dbReference>
<reference evidence="3" key="1">
    <citation type="journal article" date="2019" name="Int. J. Syst. Evol. Microbiol.">
        <title>The Global Catalogue of Microorganisms (GCM) 10K type strain sequencing project: providing services to taxonomists for standard genome sequencing and annotation.</title>
        <authorList>
            <consortium name="The Broad Institute Genomics Platform"/>
            <consortium name="The Broad Institute Genome Sequencing Center for Infectious Disease"/>
            <person name="Wu L."/>
            <person name="Ma J."/>
        </authorList>
    </citation>
    <scope>NUCLEOTIDE SEQUENCE [LARGE SCALE GENOMIC DNA]</scope>
    <source>
        <strain evidence="3">CCUG 61697</strain>
    </source>
</reference>
<gene>
    <name evidence="2" type="ORF">ACFQ2F_12010</name>
</gene>
<dbReference type="PANTHER" id="PTHR34387">
    <property type="entry name" value="SLR1258 PROTEIN"/>
    <property type="match status" value="1"/>
</dbReference>
<keyword evidence="1" id="KW-0732">Signal</keyword>
<dbReference type="InterPro" id="IPR052022">
    <property type="entry name" value="26kDa_periplasmic_antigen"/>
</dbReference>
<dbReference type="RefSeq" id="WP_379090154.1">
    <property type="nucleotide sequence ID" value="NZ_JBHTJO010000001.1"/>
</dbReference>
<accession>A0ABW3JCD8</accession>
<evidence type="ECO:0000313" key="2">
    <source>
        <dbReference type="EMBL" id="MFD0987820.1"/>
    </source>
</evidence>
<organism evidence="2 3">
    <name type="scientific">Methyloligella solikamskensis</name>
    <dbReference type="NCBI Taxonomy" id="1177756"/>
    <lineage>
        <taxon>Bacteria</taxon>
        <taxon>Pseudomonadati</taxon>
        <taxon>Pseudomonadota</taxon>
        <taxon>Alphaproteobacteria</taxon>
        <taxon>Hyphomicrobiales</taxon>
        <taxon>Hyphomicrobiaceae</taxon>
        <taxon>Methyloligella</taxon>
    </lineage>
</organism>
<keyword evidence="3" id="KW-1185">Reference proteome</keyword>
<sequence>MIPFHSNSSPTRFAALTAALVLTLGSLLASPAMADDKEQPRTISITAEGVVESAPDLVEITAGVVSEGKTAKAALKENTERMTKVVAAMKKNGVAPKDLQTSTFSVQPVYQTHHKPEEGRTTRKLTGYEVVNQVHLTVREVGKLGTILDELVSLGANKIDDISFGLDDPTEQKNEARKQAMKAAIAKAELYAKAAGAKLGKVMSISENDYGPMPKRSAMRMEAADAAPAPIEGGTTATSIQLNVTWELE</sequence>
<proteinExistence type="predicted"/>
<protein>
    <submittedName>
        <fullName evidence="2">SIMPL domain-containing protein</fullName>
    </submittedName>
</protein>
<dbReference type="Gene3D" id="3.30.110.170">
    <property type="entry name" value="Protein of unknown function (DUF541), domain 1"/>
    <property type="match status" value="1"/>
</dbReference>
<feature type="chain" id="PRO_5047108461" evidence="1">
    <location>
        <begin position="35"/>
        <end position="249"/>
    </location>
</feature>
<dbReference type="PANTHER" id="PTHR34387:SF1">
    <property type="entry name" value="PERIPLASMIC IMMUNOGENIC PROTEIN"/>
    <property type="match status" value="1"/>
</dbReference>
<evidence type="ECO:0000256" key="1">
    <source>
        <dbReference type="SAM" id="SignalP"/>
    </source>
</evidence>
<feature type="signal peptide" evidence="1">
    <location>
        <begin position="1"/>
        <end position="34"/>
    </location>
</feature>
<dbReference type="InterPro" id="IPR007497">
    <property type="entry name" value="SIMPL/DUF541"/>
</dbReference>
<dbReference type="EMBL" id="JBHTJO010000001">
    <property type="protein sequence ID" value="MFD0987820.1"/>
    <property type="molecule type" value="Genomic_DNA"/>
</dbReference>
<evidence type="ECO:0000313" key="3">
    <source>
        <dbReference type="Proteomes" id="UP001597102"/>
    </source>
</evidence>
<comment type="caution">
    <text evidence="2">The sequence shown here is derived from an EMBL/GenBank/DDBJ whole genome shotgun (WGS) entry which is preliminary data.</text>
</comment>
<dbReference type="Gene3D" id="3.30.70.2970">
    <property type="entry name" value="Protein of unknown function (DUF541), domain 2"/>
    <property type="match status" value="1"/>
</dbReference>
<dbReference type="Pfam" id="PF04402">
    <property type="entry name" value="SIMPL"/>
    <property type="match status" value="1"/>
</dbReference>
<name>A0ABW3JCD8_9HYPH</name>